<dbReference type="InterPro" id="IPR003591">
    <property type="entry name" value="Leu-rich_rpt_typical-subtyp"/>
</dbReference>
<evidence type="ECO:0000256" key="4">
    <source>
        <dbReference type="ARBA" id="ARBA00022741"/>
    </source>
</evidence>
<dbReference type="PANTHER" id="PTHR33463:SF202">
    <property type="entry name" value="NB-ARC DOMAIN-CONTAINING PROTEIN"/>
    <property type="match status" value="1"/>
</dbReference>
<dbReference type="SMART" id="SM00369">
    <property type="entry name" value="LRR_TYP"/>
    <property type="match status" value="3"/>
</dbReference>
<sequence length="1008" mass="115618">MEVVGAVVGEVVVATGRVLCCAIYSKMKNTVKFQSNLDVLKKEMECLLALRDGLKNETELAEQEEKVVRSQVIEWLKKVEELQLKVNQIQTVKLSQLSLNCSKRYRISREATEKLKDIQGLLEAGRSHSGAVTVNHGMPRVVERIPGPTIQDQTTPSKTLAEIMALLSDDEVQSIGIWGMGGVGKTTLVRNLNNKLKSTSVQPFGIVIWVTISRNLDIKKVQKQIAERLNLPLMMEESMERLTNRLYEKLEKVKFFLLILDDVWVKIDLDNLGVPRPEDNKGSKIILTTRFFDVCRHMMTDRQVKVFVLNDDESWQLFSRNAGNVASLEHISPFAKAIARECCGLPLAFVTMGAAMREKTKVELWKHALNELQRSVSCPPHIEDKIYKPLKWSYDSLEGEKMKYCFLYCSLFPEDFSIEISELAQCWLAEGLLDEKENYEDSFNRVINLIEILKDSCLLENGARMDTVKMHDVIRDVAIWIASLLEDGCKSLVCSGSGLSEMSIVELSNSLKRVSFMNNKIIRLPDCVVQCSEASTLLLQGNVPLDRVPERFLQGFEALRVLNMSGTDIHSLPLSILQLGELRTLLLRDCRNLKELPPLEGLSGLQVLDLSATGIRELPRGMENLSNLKQLNLSRNIHLTTIQAGIIYRLSCLEVLMMTPSAYQFSVKRSVQEAMACLEELKCLERLLVLYIRLERIPYFSYEDLLWMDRLRQFYFSIGPTETYLPTRHEKKQKVGDFRRNRREKRMGNFFPTRHEEKVVYIRRLDLRSEELIGPLLSTANYLILGHCLGLSDMLENLVLNSVVCFAGLKSLTIQGCSGSVWQGGCAADSDLLPNLEELYLEQLNYGKSISELFGHLRLRFLRLKLIQVLSCSQMEYLFSCGCLPKLEVIEVRRCYRLDELFSYDSMQYMAPDPVVPSLKILELICLPELRTLCRDEEIWWHLEQVHVFKCNLVKKLPLTDQNAEKIKEIKGDSQWWNTLEWRADTTKSNLLPYFHPITRVNEWEFRD</sequence>
<dbReference type="InterPro" id="IPR036388">
    <property type="entry name" value="WH-like_DNA-bd_sf"/>
</dbReference>
<evidence type="ECO:0000313" key="9">
    <source>
        <dbReference type="EMBL" id="KAE8125650.1"/>
    </source>
</evidence>
<dbReference type="FunFam" id="3.40.50.300:FF:001091">
    <property type="entry name" value="Probable disease resistance protein At1g61300"/>
    <property type="match status" value="1"/>
</dbReference>
<dbReference type="InterPro" id="IPR002182">
    <property type="entry name" value="NB-ARC"/>
</dbReference>
<keyword evidence="6" id="KW-0067">ATP-binding</keyword>
<evidence type="ECO:0000256" key="1">
    <source>
        <dbReference type="ARBA" id="ARBA00008894"/>
    </source>
</evidence>
<dbReference type="GO" id="GO:0006952">
    <property type="term" value="P:defense response"/>
    <property type="evidence" value="ECO:0007669"/>
    <property type="project" value="UniProtKB-KW"/>
</dbReference>
<dbReference type="Pfam" id="PF23559">
    <property type="entry name" value="WHD_DRP"/>
    <property type="match status" value="1"/>
</dbReference>
<keyword evidence="4" id="KW-0547">Nucleotide-binding</keyword>
<proteinExistence type="inferred from homology"/>
<evidence type="ECO:0000259" key="8">
    <source>
        <dbReference type="SMART" id="SM00382"/>
    </source>
</evidence>
<dbReference type="GO" id="GO:0043531">
    <property type="term" value="F:ADP binding"/>
    <property type="evidence" value="ECO:0007669"/>
    <property type="project" value="InterPro"/>
</dbReference>
<dbReference type="AlphaFoldDB" id="A0A5N6RWF9"/>
<dbReference type="SMART" id="SM00382">
    <property type="entry name" value="AAA"/>
    <property type="match status" value="1"/>
</dbReference>
<dbReference type="Pfam" id="PF00931">
    <property type="entry name" value="NB-ARC"/>
    <property type="match status" value="1"/>
</dbReference>
<evidence type="ECO:0000313" key="10">
    <source>
        <dbReference type="Proteomes" id="UP000327013"/>
    </source>
</evidence>
<evidence type="ECO:0000256" key="3">
    <source>
        <dbReference type="ARBA" id="ARBA00022737"/>
    </source>
</evidence>
<dbReference type="EMBL" id="CM017328">
    <property type="protein sequence ID" value="KAE8125650.1"/>
    <property type="molecule type" value="Genomic_DNA"/>
</dbReference>
<dbReference type="FunFam" id="1.10.10.10:FF:000322">
    <property type="entry name" value="Probable disease resistance protein At1g63360"/>
    <property type="match status" value="1"/>
</dbReference>
<dbReference type="FunFam" id="1.10.8.430:FF:000003">
    <property type="entry name" value="Probable disease resistance protein At5g66910"/>
    <property type="match status" value="1"/>
</dbReference>
<comment type="similarity">
    <text evidence="1">Belongs to the disease resistance NB-LRR family.</text>
</comment>
<name>A0A5N6RWF9_9ROSI</name>
<evidence type="ECO:0000256" key="6">
    <source>
        <dbReference type="ARBA" id="ARBA00022840"/>
    </source>
</evidence>
<dbReference type="Proteomes" id="UP000327013">
    <property type="component" value="Chromosome 8"/>
</dbReference>
<dbReference type="Pfam" id="PF23598">
    <property type="entry name" value="LRR_14"/>
    <property type="match status" value="1"/>
</dbReference>
<dbReference type="GO" id="GO:0005524">
    <property type="term" value="F:ATP binding"/>
    <property type="evidence" value="ECO:0007669"/>
    <property type="project" value="UniProtKB-KW"/>
</dbReference>
<keyword evidence="3" id="KW-0677">Repeat</keyword>
<keyword evidence="5" id="KW-0611">Plant defense</keyword>
<accession>A0A5N6RWF9</accession>
<dbReference type="Gene3D" id="1.10.10.10">
    <property type="entry name" value="Winged helix-like DNA-binding domain superfamily/Winged helix DNA-binding domain"/>
    <property type="match status" value="1"/>
</dbReference>
<protein>
    <recommendedName>
        <fullName evidence="8">AAA+ ATPase domain-containing protein</fullName>
    </recommendedName>
</protein>
<dbReference type="SUPFAM" id="SSF52058">
    <property type="entry name" value="L domain-like"/>
    <property type="match status" value="1"/>
</dbReference>
<organism evidence="9 10">
    <name type="scientific">Carpinus fangiana</name>
    <dbReference type="NCBI Taxonomy" id="176857"/>
    <lineage>
        <taxon>Eukaryota</taxon>
        <taxon>Viridiplantae</taxon>
        <taxon>Streptophyta</taxon>
        <taxon>Embryophyta</taxon>
        <taxon>Tracheophyta</taxon>
        <taxon>Spermatophyta</taxon>
        <taxon>Magnoliopsida</taxon>
        <taxon>eudicotyledons</taxon>
        <taxon>Gunneridae</taxon>
        <taxon>Pentapetalae</taxon>
        <taxon>rosids</taxon>
        <taxon>fabids</taxon>
        <taxon>Fagales</taxon>
        <taxon>Betulaceae</taxon>
        <taxon>Carpinus</taxon>
    </lineage>
</organism>
<dbReference type="PRINTS" id="PR00364">
    <property type="entry name" value="DISEASERSIST"/>
</dbReference>
<reference evidence="9 10" key="1">
    <citation type="submission" date="2019-06" db="EMBL/GenBank/DDBJ databases">
        <title>A chromosomal-level reference genome of Carpinus fangiana (Coryloideae, Betulaceae).</title>
        <authorList>
            <person name="Yang X."/>
            <person name="Wang Z."/>
            <person name="Zhang L."/>
            <person name="Hao G."/>
            <person name="Liu J."/>
            <person name="Yang Y."/>
        </authorList>
    </citation>
    <scope>NUCLEOTIDE SEQUENCE [LARGE SCALE GENOMIC DNA]</scope>
    <source>
        <strain evidence="9">Cfa_2016G</strain>
        <tissue evidence="9">Leaf</tissue>
    </source>
</reference>
<dbReference type="Gene3D" id="3.80.10.10">
    <property type="entry name" value="Ribonuclease Inhibitor"/>
    <property type="match status" value="2"/>
</dbReference>
<dbReference type="InterPro" id="IPR027417">
    <property type="entry name" value="P-loop_NTPase"/>
</dbReference>
<dbReference type="InterPro" id="IPR042197">
    <property type="entry name" value="Apaf_helical"/>
</dbReference>
<dbReference type="SUPFAM" id="SSF52540">
    <property type="entry name" value="P-loop containing nucleoside triphosphate hydrolases"/>
    <property type="match status" value="1"/>
</dbReference>
<evidence type="ECO:0000256" key="7">
    <source>
        <dbReference type="SAM" id="Coils"/>
    </source>
</evidence>
<dbReference type="InterPro" id="IPR055414">
    <property type="entry name" value="LRR_R13L4/SHOC2-like"/>
</dbReference>
<evidence type="ECO:0000256" key="2">
    <source>
        <dbReference type="ARBA" id="ARBA00022614"/>
    </source>
</evidence>
<dbReference type="InterPro" id="IPR032675">
    <property type="entry name" value="LRR_dom_sf"/>
</dbReference>
<feature type="coiled-coil region" evidence="7">
    <location>
        <begin position="37"/>
        <end position="64"/>
    </location>
</feature>
<keyword evidence="7" id="KW-0175">Coiled coil</keyword>
<dbReference type="InterPro" id="IPR058922">
    <property type="entry name" value="WHD_DRP"/>
</dbReference>
<dbReference type="Gene3D" id="1.10.8.430">
    <property type="entry name" value="Helical domain of apoptotic protease-activating factors"/>
    <property type="match status" value="1"/>
</dbReference>
<dbReference type="OrthoDB" id="736010at2759"/>
<gene>
    <name evidence="9" type="ORF">FH972_020430</name>
</gene>
<dbReference type="InterPro" id="IPR050905">
    <property type="entry name" value="Plant_NBS-LRR"/>
</dbReference>
<evidence type="ECO:0000256" key="5">
    <source>
        <dbReference type="ARBA" id="ARBA00022821"/>
    </source>
</evidence>
<dbReference type="Gene3D" id="3.40.50.300">
    <property type="entry name" value="P-loop containing nucleotide triphosphate hydrolases"/>
    <property type="match status" value="1"/>
</dbReference>
<keyword evidence="10" id="KW-1185">Reference proteome</keyword>
<keyword evidence="2" id="KW-0433">Leucine-rich repeat</keyword>
<feature type="domain" description="AAA+ ATPase" evidence="8">
    <location>
        <begin position="171"/>
        <end position="310"/>
    </location>
</feature>
<dbReference type="PANTHER" id="PTHR33463">
    <property type="entry name" value="NB-ARC DOMAIN-CONTAINING PROTEIN-RELATED"/>
    <property type="match status" value="1"/>
</dbReference>
<dbReference type="InterPro" id="IPR003593">
    <property type="entry name" value="AAA+_ATPase"/>
</dbReference>